<gene>
    <name evidence="2" type="ORF">EAG_04770</name>
</gene>
<dbReference type="PANTHER" id="PTHR35270">
    <property type="entry name" value="FUSELESS, ISOFORM A"/>
    <property type="match status" value="1"/>
</dbReference>
<dbReference type="EMBL" id="GL439655">
    <property type="protein sequence ID" value="EFN66866.1"/>
    <property type="molecule type" value="Genomic_DNA"/>
</dbReference>
<keyword evidence="3" id="KW-1185">Reference proteome</keyword>
<proteinExistence type="predicted"/>
<dbReference type="GO" id="GO:0070073">
    <property type="term" value="P:clustering of voltage-gated calcium channels"/>
    <property type="evidence" value="ECO:0007669"/>
    <property type="project" value="TreeGrafter"/>
</dbReference>
<reference evidence="2 3" key="1">
    <citation type="journal article" date="2010" name="Science">
        <title>Genomic comparison of the ants Camponotus floridanus and Harpegnathos saltator.</title>
        <authorList>
            <person name="Bonasio R."/>
            <person name="Zhang G."/>
            <person name="Ye C."/>
            <person name="Mutti N.S."/>
            <person name="Fang X."/>
            <person name="Qin N."/>
            <person name="Donahue G."/>
            <person name="Yang P."/>
            <person name="Li Q."/>
            <person name="Li C."/>
            <person name="Zhang P."/>
            <person name="Huang Z."/>
            <person name="Berger S.L."/>
            <person name="Reinberg D."/>
            <person name="Wang J."/>
            <person name="Liebig J."/>
        </authorList>
    </citation>
    <scope>NUCLEOTIDE SEQUENCE [LARGE SCALE GENOMIC DNA]</scope>
    <source>
        <strain evidence="3">C129</strain>
    </source>
</reference>
<dbReference type="PANTHER" id="PTHR35270:SF2">
    <property type="entry name" value="FUSELESS, ISOFORM A"/>
    <property type="match status" value="1"/>
</dbReference>
<evidence type="ECO:0000313" key="2">
    <source>
        <dbReference type="EMBL" id="EFN66866.1"/>
    </source>
</evidence>
<evidence type="ECO:0000256" key="1">
    <source>
        <dbReference type="SAM" id="Phobius"/>
    </source>
</evidence>
<dbReference type="GO" id="GO:0007270">
    <property type="term" value="P:neuron-neuron synaptic transmission"/>
    <property type="evidence" value="ECO:0007669"/>
    <property type="project" value="TreeGrafter"/>
</dbReference>
<dbReference type="InParanoid" id="E2AI67"/>
<dbReference type="OrthoDB" id="45313at2759"/>
<dbReference type="AlphaFoldDB" id="E2AI67"/>
<dbReference type="Proteomes" id="UP000000311">
    <property type="component" value="Unassembled WGS sequence"/>
</dbReference>
<feature type="transmembrane region" description="Helical" evidence="1">
    <location>
        <begin position="156"/>
        <end position="177"/>
    </location>
</feature>
<protein>
    <submittedName>
        <fullName evidence="2">Uncharacterized protein</fullName>
    </submittedName>
</protein>
<dbReference type="InterPro" id="IPR032751">
    <property type="entry name" value="Fuseless"/>
</dbReference>
<feature type="transmembrane region" description="Helical" evidence="1">
    <location>
        <begin position="198"/>
        <end position="219"/>
    </location>
</feature>
<sequence>MYNTESRRLTGEEKFLKESVEKDFHSNNDTQTISQRYSNIVECKSLLMPINQPENNHPIAPTNEKAEIGQEIQGEKYKNNETVPDINDTSENNTQEDNICICNEEAHGEIKPTKKIEKRRKRTFSLLDTLISLNIIGPLAVSFWRGGWTWMDLHAQLFSGWLCFIFGAMLHATFAIFKYRFHDIYMNKWAKLNWQKRLPYYVLRILYTYIFGVACITHWRGGWIIIDNYLLTHVWITTSLICLLLVCLVVLRCVRNLIATPMIIFIDIPNYVFRFPTRYKVVS</sequence>
<keyword evidence="1" id="KW-0472">Membrane</keyword>
<dbReference type="GO" id="GO:0007274">
    <property type="term" value="P:neuromuscular synaptic transmission"/>
    <property type="evidence" value="ECO:0007669"/>
    <property type="project" value="TreeGrafter"/>
</dbReference>
<keyword evidence="1" id="KW-0812">Transmembrane</keyword>
<dbReference type="GO" id="GO:0042734">
    <property type="term" value="C:presynaptic membrane"/>
    <property type="evidence" value="ECO:0007669"/>
    <property type="project" value="TreeGrafter"/>
</dbReference>
<accession>E2AI67</accession>
<name>E2AI67_CAMFO</name>
<evidence type="ECO:0000313" key="3">
    <source>
        <dbReference type="Proteomes" id="UP000000311"/>
    </source>
</evidence>
<feature type="transmembrane region" description="Helical" evidence="1">
    <location>
        <begin position="124"/>
        <end position="144"/>
    </location>
</feature>
<dbReference type="OMA" id="YSNIVEC"/>
<keyword evidence="1" id="KW-1133">Transmembrane helix</keyword>
<feature type="transmembrane region" description="Helical" evidence="1">
    <location>
        <begin position="231"/>
        <end position="254"/>
    </location>
</feature>
<organism evidence="3">
    <name type="scientific">Camponotus floridanus</name>
    <name type="common">Florida carpenter ant</name>
    <dbReference type="NCBI Taxonomy" id="104421"/>
    <lineage>
        <taxon>Eukaryota</taxon>
        <taxon>Metazoa</taxon>
        <taxon>Ecdysozoa</taxon>
        <taxon>Arthropoda</taxon>
        <taxon>Hexapoda</taxon>
        <taxon>Insecta</taxon>
        <taxon>Pterygota</taxon>
        <taxon>Neoptera</taxon>
        <taxon>Endopterygota</taxon>
        <taxon>Hymenoptera</taxon>
        <taxon>Apocrita</taxon>
        <taxon>Aculeata</taxon>
        <taxon>Formicoidea</taxon>
        <taxon>Formicidae</taxon>
        <taxon>Formicinae</taxon>
        <taxon>Camponotus</taxon>
    </lineage>
</organism>
<dbReference type="Pfam" id="PF15993">
    <property type="entry name" value="Fuseless"/>
    <property type="match status" value="1"/>
</dbReference>